<comment type="similarity">
    <text evidence="2">Belongs to the FAM83 family.</text>
</comment>
<dbReference type="InParanoid" id="A0A674BVS2"/>
<dbReference type="PANTHER" id="PTHR16181:SF29">
    <property type="entry name" value="PROTEIN FAM83A-RELATED"/>
    <property type="match status" value="1"/>
</dbReference>
<evidence type="ECO:0000256" key="4">
    <source>
        <dbReference type="SAM" id="MobiDB-lite"/>
    </source>
</evidence>
<dbReference type="FunFam" id="3.30.870.10:FF:000004">
    <property type="entry name" value="protein FAM83H isoform X2"/>
    <property type="match status" value="1"/>
</dbReference>
<feature type="region of interest" description="Disordered" evidence="4">
    <location>
        <begin position="83"/>
        <end position="114"/>
    </location>
</feature>
<dbReference type="GO" id="GO:0005737">
    <property type="term" value="C:cytoplasm"/>
    <property type="evidence" value="ECO:0007669"/>
    <property type="project" value="UniProtKB-SubCell"/>
</dbReference>
<protein>
    <submittedName>
        <fullName evidence="6">Protein FAM83A-like</fullName>
    </submittedName>
</protein>
<dbReference type="OMA" id="NSHPMHG"/>
<evidence type="ECO:0000259" key="5">
    <source>
        <dbReference type="Pfam" id="PF07894"/>
    </source>
</evidence>
<keyword evidence="7" id="KW-1185">Reference proteome</keyword>
<proteinExistence type="inferred from homology"/>
<dbReference type="InterPro" id="IPR050944">
    <property type="entry name" value="FAM83"/>
</dbReference>
<name>A0A674BVS2_SALTR</name>
<sequence>ALNPITSKPVGKVRRRVQEIKNPSVSLVSGDIDLSHNESTRLAMDALLNQGLDMYQEVLAGEGEGFLPEKHCVKNLSTSSLCGTESDDQAEGSTTSSQTDTCCPSVSESEPPGLDHGWPAEDWSYRLQGEPSVEVYFQSDRAASMKDLLREFISKATMVLAIVMDTFSDVEMFCDILEATRKRNVFVYLLLDHINLQVFVNMCEMLQINSNHLTKMSVRSIQGETYCAKSGRKLTGQIKEKFMIIDCTLVLAGSYSFTWLSWQVHRSLAVLFKGSAVEPFDLEFRKLYASSKPVPAFLSVATEINLTRPLITHQAAATSTPLTNLPCPSPGTTTQNRNFNNQAMVQPTTTVVPRFNTQSTVQPTTTTQQRHPNTQPTAPPTSQQKHPNTQPTSQQKHPNTQPTSQQRHPNTQPTAPPTSQQRHPNTQPTTSQQRHPNTQPTTSQQRHPNTQPTTSQQRHPNTQPTTSQQRHPNTQPTTSQQRHPNTQPTTSQQRHPNTQPTTSQQRHPNTQPTTSQQRHPNTQPTTSQQRHPNTQPTTSQQRHPNTQPTTSQQRHPNTQPTTSQQRHPNTQPTSQHGHPNTQPTSQQRHPNTQPTSQQRHPNTQPTSQQRHPNTQPTSQQRHPNTQPTSQCLVNQPYYTGPRSHRFDWITQRHTATRPVMFQRTFSSDYSTGDNLTWRPFNSNYLLYGGTTGLLDRHPLLKTGQWFTVPK</sequence>
<accession>A0A674BVS2</accession>
<feature type="compositionally biased region" description="Polar residues" evidence="4">
    <location>
        <begin position="380"/>
        <end position="636"/>
    </location>
</feature>
<dbReference type="SUPFAM" id="SSF56024">
    <property type="entry name" value="Phospholipase D/nuclease"/>
    <property type="match status" value="1"/>
</dbReference>
<reference evidence="6" key="2">
    <citation type="submission" date="2025-09" db="UniProtKB">
        <authorList>
            <consortium name="Ensembl"/>
        </authorList>
    </citation>
    <scope>IDENTIFICATION</scope>
</reference>
<dbReference type="InterPro" id="IPR012461">
    <property type="entry name" value="SACK1"/>
</dbReference>
<comment type="subcellular location">
    <subcellularLocation>
        <location evidence="1">Cytoplasm</location>
    </subcellularLocation>
</comment>
<dbReference type="Pfam" id="PF07894">
    <property type="entry name" value="SACK1"/>
    <property type="match status" value="1"/>
</dbReference>
<feature type="compositionally biased region" description="Low complexity" evidence="4">
    <location>
        <begin position="357"/>
        <end position="376"/>
    </location>
</feature>
<feature type="compositionally biased region" description="Polar residues" evidence="4">
    <location>
        <begin position="91"/>
        <end position="108"/>
    </location>
</feature>
<dbReference type="GO" id="GO:0007173">
    <property type="term" value="P:epidermal growth factor receptor signaling pathway"/>
    <property type="evidence" value="ECO:0007669"/>
    <property type="project" value="TreeGrafter"/>
</dbReference>
<reference evidence="6" key="1">
    <citation type="submission" date="2025-08" db="UniProtKB">
        <authorList>
            <consortium name="Ensembl"/>
        </authorList>
    </citation>
    <scope>IDENTIFICATION</scope>
</reference>
<evidence type="ECO:0000256" key="3">
    <source>
        <dbReference type="ARBA" id="ARBA00022490"/>
    </source>
</evidence>
<dbReference type="GeneTree" id="ENSGT00940000160768"/>
<dbReference type="Ensembl" id="ENSSTUT00000080115.1">
    <property type="protein sequence ID" value="ENSSTUP00000075357.1"/>
    <property type="gene ID" value="ENSSTUG00000033088.1"/>
</dbReference>
<evidence type="ECO:0000313" key="7">
    <source>
        <dbReference type="Proteomes" id="UP000472277"/>
    </source>
</evidence>
<evidence type="ECO:0000256" key="2">
    <source>
        <dbReference type="ARBA" id="ARBA00006937"/>
    </source>
</evidence>
<dbReference type="PANTHER" id="PTHR16181">
    <property type="entry name" value="PROTEIN FAM83A-RELATED"/>
    <property type="match status" value="1"/>
</dbReference>
<feature type="domain" description="Scaffolding anchor of CK1" evidence="5">
    <location>
        <begin position="32"/>
        <end position="293"/>
    </location>
</feature>
<keyword evidence="3" id="KW-0963">Cytoplasm</keyword>
<evidence type="ECO:0000313" key="6">
    <source>
        <dbReference type="Ensembl" id="ENSSTUP00000075357.1"/>
    </source>
</evidence>
<dbReference type="Gene3D" id="3.30.870.10">
    <property type="entry name" value="Endonuclease Chain A"/>
    <property type="match status" value="1"/>
</dbReference>
<organism evidence="6 7">
    <name type="scientific">Salmo trutta</name>
    <name type="common">Brown trout</name>
    <dbReference type="NCBI Taxonomy" id="8032"/>
    <lineage>
        <taxon>Eukaryota</taxon>
        <taxon>Metazoa</taxon>
        <taxon>Chordata</taxon>
        <taxon>Craniata</taxon>
        <taxon>Vertebrata</taxon>
        <taxon>Euteleostomi</taxon>
        <taxon>Actinopterygii</taxon>
        <taxon>Neopterygii</taxon>
        <taxon>Teleostei</taxon>
        <taxon>Protacanthopterygii</taxon>
        <taxon>Salmoniformes</taxon>
        <taxon>Salmonidae</taxon>
        <taxon>Salmoninae</taxon>
        <taxon>Salmo</taxon>
    </lineage>
</organism>
<dbReference type="AlphaFoldDB" id="A0A674BVS2"/>
<feature type="region of interest" description="Disordered" evidence="4">
    <location>
        <begin position="350"/>
        <end position="636"/>
    </location>
</feature>
<evidence type="ECO:0000256" key="1">
    <source>
        <dbReference type="ARBA" id="ARBA00004496"/>
    </source>
</evidence>
<gene>
    <name evidence="6" type="primary">LOC115181400</name>
</gene>
<dbReference type="GO" id="GO:0019901">
    <property type="term" value="F:protein kinase binding"/>
    <property type="evidence" value="ECO:0007669"/>
    <property type="project" value="TreeGrafter"/>
</dbReference>
<dbReference type="Proteomes" id="UP000472277">
    <property type="component" value="Unassembled WGS sequence"/>
</dbReference>